<sequence length="149" mass="17158">MLGSCKKRTVSAILHSSTLEWCNFSCRKPQQEMLHLETDTIQCGISSQFRGKLIAMALSSDRCLEADGARRASYKDSRTITEKDSRTITEKDSRTITEKDSRTNTDKDSRTITEKDSRTITEKDSRTITDKDSRTITENKKDRAEERRW</sequence>
<proteinExistence type="predicted"/>
<feature type="region of interest" description="Disordered" evidence="1">
    <location>
        <begin position="74"/>
        <end position="149"/>
    </location>
</feature>
<comment type="caution">
    <text evidence="2">The sequence shown here is derived from an EMBL/GenBank/DDBJ whole genome shotgun (WGS) entry which is preliminary data.</text>
</comment>
<dbReference type="EMBL" id="JAWDGP010004318">
    <property type="protein sequence ID" value="KAK3765359.1"/>
    <property type="molecule type" value="Genomic_DNA"/>
</dbReference>
<protein>
    <submittedName>
        <fullName evidence="2">Uncharacterized protein</fullName>
    </submittedName>
</protein>
<keyword evidence="3" id="KW-1185">Reference proteome</keyword>
<dbReference type="AlphaFoldDB" id="A0AAE1DC78"/>
<gene>
    <name evidence="2" type="ORF">RRG08_065115</name>
</gene>
<dbReference type="Proteomes" id="UP001283361">
    <property type="component" value="Unassembled WGS sequence"/>
</dbReference>
<organism evidence="2 3">
    <name type="scientific">Elysia crispata</name>
    <name type="common">lettuce slug</name>
    <dbReference type="NCBI Taxonomy" id="231223"/>
    <lineage>
        <taxon>Eukaryota</taxon>
        <taxon>Metazoa</taxon>
        <taxon>Spiralia</taxon>
        <taxon>Lophotrochozoa</taxon>
        <taxon>Mollusca</taxon>
        <taxon>Gastropoda</taxon>
        <taxon>Heterobranchia</taxon>
        <taxon>Euthyneura</taxon>
        <taxon>Panpulmonata</taxon>
        <taxon>Sacoglossa</taxon>
        <taxon>Placobranchoidea</taxon>
        <taxon>Plakobranchidae</taxon>
        <taxon>Elysia</taxon>
    </lineage>
</organism>
<name>A0AAE1DC78_9GAST</name>
<accession>A0AAE1DC78</accession>
<evidence type="ECO:0000313" key="3">
    <source>
        <dbReference type="Proteomes" id="UP001283361"/>
    </source>
</evidence>
<reference evidence="2" key="1">
    <citation type="journal article" date="2023" name="G3 (Bethesda)">
        <title>A reference genome for the long-term kleptoplast-retaining sea slug Elysia crispata morphotype clarki.</title>
        <authorList>
            <person name="Eastman K.E."/>
            <person name="Pendleton A.L."/>
            <person name="Shaikh M.A."/>
            <person name="Suttiyut T."/>
            <person name="Ogas R."/>
            <person name="Tomko P."/>
            <person name="Gavelis G."/>
            <person name="Widhalm J.R."/>
            <person name="Wisecaver J.H."/>
        </authorList>
    </citation>
    <scope>NUCLEOTIDE SEQUENCE</scope>
    <source>
        <strain evidence="2">ECLA1</strain>
    </source>
</reference>
<evidence type="ECO:0000313" key="2">
    <source>
        <dbReference type="EMBL" id="KAK3765359.1"/>
    </source>
</evidence>
<evidence type="ECO:0000256" key="1">
    <source>
        <dbReference type="SAM" id="MobiDB-lite"/>
    </source>
</evidence>